<accession>A0A550CLH2</accession>
<dbReference type="GO" id="GO:0051087">
    <property type="term" value="F:protein-folding chaperone binding"/>
    <property type="evidence" value="ECO:0007669"/>
    <property type="project" value="InterPro"/>
</dbReference>
<feature type="compositionally biased region" description="Low complexity" evidence="2">
    <location>
        <begin position="449"/>
        <end position="468"/>
    </location>
</feature>
<evidence type="ECO:0000256" key="1">
    <source>
        <dbReference type="SAM" id="Coils"/>
    </source>
</evidence>
<evidence type="ECO:0000259" key="3">
    <source>
        <dbReference type="Pfam" id="PF02179"/>
    </source>
</evidence>
<gene>
    <name evidence="4" type="ORF">BD626DRAFT_485458</name>
</gene>
<dbReference type="OrthoDB" id="333905at2759"/>
<reference evidence="4 5" key="1">
    <citation type="journal article" date="2019" name="New Phytol.">
        <title>Comparative genomics reveals unique wood-decay strategies and fruiting body development in the Schizophyllaceae.</title>
        <authorList>
            <person name="Almasi E."/>
            <person name="Sahu N."/>
            <person name="Krizsan K."/>
            <person name="Balint B."/>
            <person name="Kovacs G.M."/>
            <person name="Kiss B."/>
            <person name="Cseklye J."/>
            <person name="Drula E."/>
            <person name="Henrissat B."/>
            <person name="Nagy I."/>
            <person name="Chovatia M."/>
            <person name="Adam C."/>
            <person name="LaButti K."/>
            <person name="Lipzen A."/>
            <person name="Riley R."/>
            <person name="Grigoriev I.V."/>
            <person name="Nagy L.G."/>
        </authorList>
    </citation>
    <scope>NUCLEOTIDE SEQUENCE [LARGE SCALE GENOMIC DNA]</scope>
    <source>
        <strain evidence="4 5">NL-1724</strain>
    </source>
</reference>
<protein>
    <recommendedName>
        <fullName evidence="3">BAG domain-containing protein</fullName>
    </recommendedName>
</protein>
<keyword evidence="5" id="KW-1185">Reference proteome</keyword>
<dbReference type="InterPro" id="IPR036533">
    <property type="entry name" value="BAG_dom_sf"/>
</dbReference>
<feature type="compositionally biased region" description="Basic and acidic residues" evidence="2">
    <location>
        <begin position="642"/>
        <end position="674"/>
    </location>
</feature>
<comment type="caution">
    <text evidence="4">The sequence shown here is derived from an EMBL/GenBank/DDBJ whole genome shotgun (WGS) entry which is preliminary data.</text>
</comment>
<keyword evidence="1" id="KW-0175">Coiled coil</keyword>
<dbReference type="Gene3D" id="1.20.58.120">
    <property type="entry name" value="BAG domain"/>
    <property type="match status" value="1"/>
</dbReference>
<feature type="compositionally biased region" description="Low complexity" evidence="2">
    <location>
        <begin position="297"/>
        <end position="309"/>
    </location>
</feature>
<feature type="non-terminal residue" evidence="4">
    <location>
        <position position="686"/>
    </location>
</feature>
<feature type="region of interest" description="Disordered" evidence="2">
    <location>
        <begin position="277"/>
        <end position="309"/>
    </location>
</feature>
<feature type="region of interest" description="Disordered" evidence="2">
    <location>
        <begin position="642"/>
        <end position="686"/>
    </location>
</feature>
<organism evidence="4 5">
    <name type="scientific">Schizophyllum amplum</name>
    <dbReference type="NCBI Taxonomy" id="97359"/>
    <lineage>
        <taxon>Eukaryota</taxon>
        <taxon>Fungi</taxon>
        <taxon>Dikarya</taxon>
        <taxon>Basidiomycota</taxon>
        <taxon>Agaricomycotina</taxon>
        <taxon>Agaricomycetes</taxon>
        <taxon>Agaricomycetidae</taxon>
        <taxon>Agaricales</taxon>
        <taxon>Schizophyllaceae</taxon>
        <taxon>Schizophyllum</taxon>
    </lineage>
</organism>
<name>A0A550CLH2_9AGAR</name>
<dbReference type="SUPFAM" id="SSF63491">
    <property type="entry name" value="BAG domain"/>
    <property type="match status" value="1"/>
</dbReference>
<dbReference type="EMBL" id="VDMD01000004">
    <property type="protein sequence ID" value="TRM65652.1"/>
    <property type="molecule type" value="Genomic_DNA"/>
</dbReference>
<feature type="region of interest" description="Disordered" evidence="2">
    <location>
        <begin position="209"/>
        <end position="231"/>
    </location>
</feature>
<proteinExistence type="predicted"/>
<feature type="region of interest" description="Disordered" evidence="2">
    <location>
        <begin position="445"/>
        <end position="495"/>
    </location>
</feature>
<dbReference type="Proteomes" id="UP000320762">
    <property type="component" value="Unassembled WGS sequence"/>
</dbReference>
<evidence type="ECO:0000313" key="4">
    <source>
        <dbReference type="EMBL" id="TRM65652.1"/>
    </source>
</evidence>
<evidence type="ECO:0000313" key="5">
    <source>
        <dbReference type="Proteomes" id="UP000320762"/>
    </source>
</evidence>
<feature type="coiled-coil region" evidence="1">
    <location>
        <begin position="112"/>
        <end position="139"/>
    </location>
</feature>
<feature type="region of interest" description="Disordered" evidence="2">
    <location>
        <begin position="169"/>
        <end position="195"/>
    </location>
</feature>
<feature type="compositionally biased region" description="Basic and acidic residues" evidence="2">
    <location>
        <begin position="183"/>
        <end position="195"/>
    </location>
</feature>
<feature type="domain" description="BAG" evidence="3">
    <location>
        <begin position="564"/>
        <end position="610"/>
    </location>
</feature>
<feature type="region of interest" description="Disordered" evidence="2">
    <location>
        <begin position="372"/>
        <end position="397"/>
    </location>
</feature>
<sequence>MFSLYQPSPYYPLPTAHYPVQPLSPRDKYLAAVAEAEAARASYLADEAARQEEEALERRLEELRMRRSSTGLLQPYGPDLRARHLLRRQIEAEEYRKQEEERIRRRIPEQERARLARVLEEERLRIRLEEQEHMRKEAARSRVRQQQTIVRSPRPYIWNDANAFEQHACSRRHSPSSSGLASKFDHPSSARKADSRLHHDHFPAGFFEDLVGQASPPKTQTAARHDEPSKAVDVQDVLSRLFGIPAAKPQDEVCEHAPAFIFSLIMLSQNAQVPCCSRPSARPAGVVPQDSKKPEASKAPFASSPASTPELDADAVADLASQFLGTSVDPEQVKNAIDLFSAFSSRTSGSSSSSGGLNDLLSGLLGISKEFGSSSSGAAPSSSSTAAAGSSPAAASGSSLKFVDPIATVKEQFGSRVNREDEQEIRDTMRAIMLSLQDQDEALKDMTGASSSAANSSTNTNKSAANYADASQGSDVGKGKGRASPEPTRTPTSKDVLASLDTVRNIEAAFSALSGDFAWPSALDFSPASSRATSLERLPLPSDTSSSTSTSSPLAKLAYTSRNQPVRFYEQALSALLAQLDAVESWGSEDVRTARREAVGRVEHALEEVEGEIEGRWGVWMKRERGREAVKVVEAEKAVEREVPKTEGEAEMTVHAENESVMKAEDDKEPRSEEVDPSEVSSVADS</sequence>
<dbReference type="Pfam" id="PF02179">
    <property type="entry name" value="BAG"/>
    <property type="match status" value="1"/>
</dbReference>
<dbReference type="InterPro" id="IPR003103">
    <property type="entry name" value="BAG_domain"/>
</dbReference>
<dbReference type="AlphaFoldDB" id="A0A550CLH2"/>
<evidence type="ECO:0000256" key="2">
    <source>
        <dbReference type="SAM" id="MobiDB-lite"/>
    </source>
</evidence>